<dbReference type="Gene3D" id="3.40.710.10">
    <property type="entry name" value="DD-peptidase/beta-lactamase superfamily"/>
    <property type="match status" value="1"/>
</dbReference>
<dbReference type="InterPro" id="IPR050515">
    <property type="entry name" value="Beta-lactam/transpept"/>
</dbReference>
<dbReference type="InterPro" id="IPR036138">
    <property type="entry name" value="PBP_dimer_sf"/>
</dbReference>
<dbReference type="GO" id="GO:0009252">
    <property type="term" value="P:peptidoglycan biosynthetic process"/>
    <property type="evidence" value="ECO:0007669"/>
    <property type="project" value="UniProtKB-KW"/>
</dbReference>
<evidence type="ECO:0000256" key="6">
    <source>
        <dbReference type="ARBA" id="ARBA00022984"/>
    </source>
</evidence>
<evidence type="ECO:0000256" key="1">
    <source>
        <dbReference type="ARBA" id="ARBA00004167"/>
    </source>
</evidence>
<dbReference type="EMBL" id="LCDA01000002">
    <property type="protein sequence ID" value="KKS43188.1"/>
    <property type="molecule type" value="Genomic_DNA"/>
</dbReference>
<dbReference type="Pfam" id="PF03717">
    <property type="entry name" value="PBP_dimer"/>
    <property type="match status" value="1"/>
</dbReference>
<dbReference type="SUPFAM" id="SSF56601">
    <property type="entry name" value="beta-lactamase/transpeptidase-like"/>
    <property type="match status" value="1"/>
</dbReference>
<gene>
    <name evidence="12" type="ORF">UV06_C0002G0090</name>
</gene>
<evidence type="ECO:0000256" key="8">
    <source>
        <dbReference type="ARBA" id="ARBA00023136"/>
    </source>
</evidence>
<evidence type="ECO:0000256" key="2">
    <source>
        <dbReference type="ARBA" id="ARBA00004236"/>
    </source>
</evidence>
<sequence>MILILLFAVGFSRVFFLTVFMGGHFTDLAKGNMVRVEFIEAKRGVITDKNGKNIAMNIENDGKVVRFYPFGEVTAGVVGYIGKPTDSGVNGDILVGISGLESQYQKRLAGTPGETVVEETAQGTRRTEMVRKSPVPGENLVTNLDLSVQQTAFLALKNALEKTGKSGVVLVTTVDGKVLALVSVPSYDTNLFIADGKRSDFGGEFKDVESLLSNTEKKPLFNRALSGDFAPGSVFKLVPALAALEEKKITKDTLIADSGEIVIGAYRFGNWLLDKYGQTEGQINVVKAIARSNDIFFYKAGEALGIDNLVKWSEKLGLGEKTGIDLPGESSGFMPSPYWREKTFGEKWFLGNTYHLAIGQGDLMATPLQINMMTAAVVSGIKCSPRLVGASTCVDLKINETNRKTVLEGMQAVCSTGGTAFPLYSYGGKIYCKTGTAQKGGEDTMPNAWLTMVIPVGNNVKDWVVVTVLVEEGGEGSAVAAPIAKEMVPLFLK</sequence>
<evidence type="ECO:0000256" key="5">
    <source>
        <dbReference type="ARBA" id="ARBA00022960"/>
    </source>
</evidence>
<dbReference type="InterPro" id="IPR001460">
    <property type="entry name" value="PCN-bd_Tpept"/>
</dbReference>
<dbReference type="PANTHER" id="PTHR30627">
    <property type="entry name" value="PEPTIDOGLYCAN D,D-TRANSPEPTIDASE"/>
    <property type="match status" value="1"/>
</dbReference>
<evidence type="ECO:0000256" key="4">
    <source>
        <dbReference type="ARBA" id="ARBA00022692"/>
    </source>
</evidence>
<accession>A0A0G1C0M9</accession>
<evidence type="ECO:0000313" key="12">
    <source>
        <dbReference type="EMBL" id="KKS43188.1"/>
    </source>
</evidence>
<dbReference type="Gene3D" id="3.90.1310.10">
    <property type="entry name" value="Penicillin-binding protein 2a (Domain 2)"/>
    <property type="match status" value="1"/>
</dbReference>
<dbReference type="GO" id="GO:0071972">
    <property type="term" value="F:peptidoglycan L,D-transpeptidase activity"/>
    <property type="evidence" value="ECO:0007669"/>
    <property type="project" value="TreeGrafter"/>
</dbReference>
<evidence type="ECO:0000259" key="11">
    <source>
        <dbReference type="Pfam" id="PF03717"/>
    </source>
</evidence>
<feature type="domain" description="Penicillin-binding protein transpeptidase" evidence="10">
    <location>
        <begin position="168"/>
        <end position="487"/>
    </location>
</feature>
<dbReference type="PANTHER" id="PTHR30627:SF2">
    <property type="entry name" value="PEPTIDOGLYCAN D,D-TRANSPEPTIDASE MRDA"/>
    <property type="match status" value="1"/>
</dbReference>
<feature type="domain" description="Penicillin-binding protein dimerisation" evidence="11">
    <location>
        <begin position="63"/>
        <end position="127"/>
    </location>
</feature>
<comment type="caution">
    <text evidence="12">The sequence shown here is derived from an EMBL/GenBank/DDBJ whole genome shotgun (WGS) entry which is preliminary data.</text>
</comment>
<dbReference type="GO" id="GO:0008360">
    <property type="term" value="P:regulation of cell shape"/>
    <property type="evidence" value="ECO:0007669"/>
    <property type="project" value="UniProtKB-KW"/>
</dbReference>
<dbReference type="Proteomes" id="UP000033854">
    <property type="component" value="Unassembled WGS sequence"/>
</dbReference>
<evidence type="ECO:0000313" key="13">
    <source>
        <dbReference type="Proteomes" id="UP000033854"/>
    </source>
</evidence>
<keyword evidence="4" id="KW-0812">Transmembrane</keyword>
<dbReference type="InterPro" id="IPR012338">
    <property type="entry name" value="Beta-lactam/transpept-like"/>
</dbReference>
<comment type="subcellular location">
    <subcellularLocation>
        <location evidence="2">Cell membrane</location>
    </subcellularLocation>
    <subcellularLocation>
        <location evidence="1">Membrane</location>
        <topology evidence="1">Single-pass membrane protein</topology>
    </subcellularLocation>
</comment>
<organism evidence="12 13">
    <name type="scientific">Candidatus Collierbacteria bacterium GW2011_GWA2_42_17</name>
    <dbReference type="NCBI Taxonomy" id="1618378"/>
    <lineage>
        <taxon>Bacteria</taxon>
        <taxon>Candidatus Collieribacteriota</taxon>
    </lineage>
</organism>
<proteinExistence type="predicted"/>
<dbReference type="InterPro" id="IPR005311">
    <property type="entry name" value="PBP_dimer"/>
</dbReference>
<dbReference type="GO" id="GO:0005886">
    <property type="term" value="C:plasma membrane"/>
    <property type="evidence" value="ECO:0007669"/>
    <property type="project" value="UniProtKB-SubCell"/>
</dbReference>
<keyword evidence="5" id="KW-0133">Cell shape</keyword>
<evidence type="ECO:0000256" key="3">
    <source>
        <dbReference type="ARBA" id="ARBA00022475"/>
    </source>
</evidence>
<evidence type="ECO:0000256" key="9">
    <source>
        <dbReference type="ARBA" id="ARBA00023316"/>
    </source>
</evidence>
<keyword evidence="3" id="KW-1003">Cell membrane</keyword>
<keyword evidence="8" id="KW-0472">Membrane</keyword>
<dbReference type="Pfam" id="PF00905">
    <property type="entry name" value="Transpeptidase"/>
    <property type="match status" value="1"/>
</dbReference>
<keyword evidence="6" id="KW-0573">Peptidoglycan synthesis</keyword>
<protein>
    <submittedName>
        <fullName evidence="12">Penicillin-binding protein 2</fullName>
    </submittedName>
</protein>
<evidence type="ECO:0000259" key="10">
    <source>
        <dbReference type="Pfam" id="PF00905"/>
    </source>
</evidence>
<reference evidence="12 13" key="1">
    <citation type="journal article" date="2015" name="Nature">
        <title>rRNA introns, odd ribosomes, and small enigmatic genomes across a large radiation of phyla.</title>
        <authorList>
            <person name="Brown C.T."/>
            <person name="Hug L.A."/>
            <person name="Thomas B.C."/>
            <person name="Sharon I."/>
            <person name="Castelle C.J."/>
            <person name="Singh A."/>
            <person name="Wilkins M.J."/>
            <person name="Williams K.H."/>
            <person name="Banfield J.F."/>
        </authorList>
    </citation>
    <scope>NUCLEOTIDE SEQUENCE [LARGE SCALE GENOMIC DNA]</scope>
</reference>
<keyword evidence="7" id="KW-1133">Transmembrane helix</keyword>
<dbReference type="AlphaFoldDB" id="A0A0G1C0M9"/>
<dbReference type="GO" id="GO:0071555">
    <property type="term" value="P:cell wall organization"/>
    <property type="evidence" value="ECO:0007669"/>
    <property type="project" value="UniProtKB-KW"/>
</dbReference>
<name>A0A0G1C0M9_9BACT</name>
<dbReference type="GO" id="GO:0008658">
    <property type="term" value="F:penicillin binding"/>
    <property type="evidence" value="ECO:0007669"/>
    <property type="project" value="InterPro"/>
</dbReference>
<keyword evidence="9" id="KW-0961">Cell wall biogenesis/degradation</keyword>
<evidence type="ECO:0000256" key="7">
    <source>
        <dbReference type="ARBA" id="ARBA00022989"/>
    </source>
</evidence>
<dbReference type="SUPFAM" id="SSF56519">
    <property type="entry name" value="Penicillin binding protein dimerisation domain"/>
    <property type="match status" value="1"/>
</dbReference>